<dbReference type="AlphaFoldDB" id="A0A915D9E2"/>
<dbReference type="Proteomes" id="UP000887574">
    <property type="component" value="Unplaced"/>
</dbReference>
<reference evidence="2" key="1">
    <citation type="submission" date="2022-11" db="UniProtKB">
        <authorList>
            <consortium name="WormBaseParasite"/>
        </authorList>
    </citation>
    <scope>IDENTIFICATION</scope>
</reference>
<keyword evidence="1" id="KW-1185">Reference proteome</keyword>
<accession>A0A915D9E2</accession>
<dbReference type="WBParaSite" id="jg17522">
    <property type="protein sequence ID" value="jg17522"/>
    <property type="gene ID" value="jg17522"/>
</dbReference>
<evidence type="ECO:0000313" key="1">
    <source>
        <dbReference type="Proteomes" id="UP000887574"/>
    </source>
</evidence>
<protein>
    <submittedName>
        <fullName evidence="2">Uncharacterized protein</fullName>
    </submittedName>
</protein>
<name>A0A915D9E2_9BILA</name>
<proteinExistence type="predicted"/>
<organism evidence="1 2">
    <name type="scientific">Ditylenchus dipsaci</name>
    <dbReference type="NCBI Taxonomy" id="166011"/>
    <lineage>
        <taxon>Eukaryota</taxon>
        <taxon>Metazoa</taxon>
        <taxon>Ecdysozoa</taxon>
        <taxon>Nematoda</taxon>
        <taxon>Chromadorea</taxon>
        <taxon>Rhabditida</taxon>
        <taxon>Tylenchina</taxon>
        <taxon>Tylenchomorpha</taxon>
        <taxon>Sphaerularioidea</taxon>
        <taxon>Anguinidae</taxon>
        <taxon>Anguininae</taxon>
        <taxon>Ditylenchus</taxon>
    </lineage>
</organism>
<evidence type="ECO:0000313" key="2">
    <source>
        <dbReference type="WBParaSite" id="jg17522"/>
    </source>
</evidence>
<sequence>MWEWTGRQGDTHNLRKWIIGGESEKCLPSFGDSFDCPHLSSPFKGVEQHSGCKGPALKKATASILVDDLREDSNCS</sequence>